<evidence type="ECO:0000256" key="4">
    <source>
        <dbReference type="ARBA" id="ARBA00023136"/>
    </source>
</evidence>
<evidence type="ECO:0000313" key="6">
    <source>
        <dbReference type="EMBL" id="PIR45397.1"/>
    </source>
</evidence>
<evidence type="ECO:0000256" key="3">
    <source>
        <dbReference type="ARBA" id="ARBA00022989"/>
    </source>
</evidence>
<protein>
    <submittedName>
        <fullName evidence="6">Magnesium transporter</fullName>
    </submittedName>
</protein>
<evidence type="ECO:0000256" key="1">
    <source>
        <dbReference type="ARBA" id="ARBA00004141"/>
    </source>
</evidence>
<dbReference type="EMBL" id="PCYJ01000024">
    <property type="protein sequence ID" value="PIR45397.1"/>
    <property type="molecule type" value="Genomic_DNA"/>
</dbReference>
<comment type="subcellular location">
    <subcellularLocation>
        <location evidence="1">Membrane</location>
        <topology evidence="1">Multi-pass membrane protein</topology>
    </subcellularLocation>
</comment>
<gene>
    <name evidence="6" type="ORF">COV09_01635</name>
</gene>
<dbReference type="SUPFAM" id="SSF144083">
    <property type="entry name" value="Magnesium transport protein CorA, transmembrane region"/>
    <property type="match status" value="1"/>
</dbReference>
<dbReference type="Proteomes" id="UP000230906">
    <property type="component" value="Unassembled WGS sequence"/>
</dbReference>
<name>A0A2H0RG00_9BACT</name>
<proteinExistence type="predicted"/>
<dbReference type="Gene3D" id="1.20.58.340">
    <property type="entry name" value="Magnesium transport protein CorA, transmembrane region"/>
    <property type="match status" value="1"/>
</dbReference>
<feature type="non-terminal residue" evidence="6">
    <location>
        <position position="1"/>
    </location>
</feature>
<accession>A0A2H0RG00</accession>
<keyword evidence="2 5" id="KW-0812">Transmembrane</keyword>
<dbReference type="InterPro" id="IPR045863">
    <property type="entry name" value="CorA_TM1_TM2"/>
</dbReference>
<keyword evidence="4 5" id="KW-0472">Membrane</keyword>
<dbReference type="AlphaFoldDB" id="A0A2H0RG00"/>
<evidence type="ECO:0000256" key="5">
    <source>
        <dbReference type="SAM" id="Phobius"/>
    </source>
</evidence>
<evidence type="ECO:0000256" key="2">
    <source>
        <dbReference type="ARBA" id="ARBA00022692"/>
    </source>
</evidence>
<comment type="caution">
    <text evidence="6">The sequence shown here is derived from an EMBL/GenBank/DDBJ whole genome shotgun (WGS) entry which is preliminary data.</text>
</comment>
<keyword evidence="3 5" id="KW-1133">Transmembrane helix</keyword>
<sequence>TSLFGMNTVNTPILGRPNDFWDIVIIMFGAVALMFIFFRYKKWL</sequence>
<reference evidence="6 7" key="1">
    <citation type="submission" date="2017-09" db="EMBL/GenBank/DDBJ databases">
        <title>Depth-based differentiation of microbial function through sediment-hosted aquifers and enrichment of novel symbionts in the deep terrestrial subsurface.</title>
        <authorList>
            <person name="Probst A.J."/>
            <person name="Ladd B."/>
            <person name="Jarett J.K."/>
            <person name="Geller-Mcgrath D.E."/>
            <person name="Sieber C.M."/>
            <person name="Emerson J.B."/>
            <person name="Anantharaman K."/>
            <person name="Thomas B.C."/>
            <person name="Malmstrom R."/>
            <person name="Stieglmeier M."/>
            <person name="Klingl A."/>
            <person name="Woyke T."/>
            <person name="Ryan C.M."/>
            <person name="Banfield J.F."/>
        </authorList>
    </citation>
    <scope>NUCLEOTIDE SEQUENCE [LARGE SCALE GENOMIC DNA]</scope>
    <source>
        <strain evidence="6">CG10_big_fil_rev_8_21_14_0_10_50_13</strain>
    </source>
</reference>
<evidence type="ECO:0000313" key="7">
    <source>
        <dbReference type="Proteomes" id="UP000230906"/>
    </source>
</evidence>
<feature type="transmembrane region" description="Helical" evidence="5">
    <location>
        <begin position="20"/>
        <end position="38"/>
    </location>
</feature>
<dbReference type="GO" id="GO:0016020">
    <property type="term" value="C:membrane"/>
    <property type="evidence" value="ECO:0007669"/>
    <property type="project" value="UniProtKB-SubCell"/>
</dbReference>
<organism evidence="6 7">
    <name type="scientific">Candidatus Vogelbacteria bacterium CG10_big_fil_rev_8_21_14_0_10_50_13</name>
    <dbReference type="NCBI Taxonomy" id="1975044"/>
    <lineage>
        <taxon>Bacteria</taxon>
        <taxon>Candidatus Vogeliibacteriota</taxon>
    </lineage>
</organism>